<accession>A0ABT5YQY7</accession>
<keyword evidence="2" id="KW-0479">Metal-binding</keyword>
<proteinExistence type="inferred from homology"/>
<keyword evidence="4" id="KW-0456">Lyase</keyword>
<dbReference type="InterPro" id="IPR006913">
    <property type="entry name" value="CENP-V/GFA"/>
</dbReference>
<dbReference type="Proteomes" id="UP001215503">
    <property type="component" value="Unassembled WGS sequence"/>
</dbReference>
<dbReference type="Pfam" id="PF04828">
    <property type="entry name" value="GFA"/>
    <property type="match status" value="1"/>
</dbReference>
<dbReference type="PANTHER" id="PTHR33337">
    <property type="entry name" value="GFA DOMAIN-CONTAINING PROTEIN"/>
    <property type="match status" value="1"/>
</dbReference>
<dbReference type="PANTHER" id="PTHR33337:SF40">
    <property type="entry name" value="CENP-V_GFA DOMAIN-CONTAINING PROTEIN-RELATED"/>
    <property type="match status" value="1"/>
</dbReference>
<feature type="domain" description="CENP-V/GFA" evidence="5">
    <location>
        <begin position="8"/>
        <end position="122"/>
    </location>
</feature>
<organism evidence="6 7">
    <name type="scientific">Aquibaculum arenosum</name>
    <dbReference type="NCBI Taxonomy" id="3032591"/>
    <lineage>
        <taxon>Bacteria</taxon>
        <taxon>Pseudomonadati</taxon>
        <taxon>Pseudomonadota</taxon>
        <taxon>Alphaproteobacteria</taxon>
        <taxon>Rhodospirillales</taxon>
        <taxon>Rhodovibrionaceae</taxon>
        <taxon>Aquibaculum</taxon>
    </lineage>
</organism>
<comment type="similarity">
    <text evidence="1">Belongs to the Gfa family.</text>
</comment>
<name>A0ABT5YQY7_9PROT</name>
<dbReference type="EMBL" id="JARHUD010000013">
    <property type="protein sequence ID" value="MDF2097397.1"/>
    <property type="molecule type" value="Genomic_DNA"/>
</dbReference>
<dbReference type="SUPFAM" id="SSF51316">
    <property type="entry name" value="Mss4-like"/>
    <property type="match status" value="1"/>
</dbReference>
<evidence type="ECO:0000256" key="1">
    <source>
        <dbReference type="ARBA" id="ARBA00005495"/>
    </source>
</evidence>
<evidence type="ECO:0000313" key="6">
    <source>
        <dbReference type="EMBL" id="MDF2097397.1"/>
    </source>
</evidence>
<protein>
    <submittedName>
        <fullName evidence="6">GFA family protein</fullName>
    </submittedName>
</protein>
<comment type="caution">
    <text evidence="6">The sequence shown here is derived from an EMBL/GenBank/DDBJ whole genome shotgun (WGS) entry which is preliminary data.</text>
</comment>
<dbReference type="InterPro" id="IPR011057">
    <property type="entry name" value="Mss4-like_sf"/>
</dbReference>
<dbReference type="Gene3D" id="3.90.1590.10">
    <property type="entry name" value="glutathione-dependent formaldehyde- activating enzyme (gfa)"/>
    <property type="match status" value="1"/>
</dbReference>
<sequence>MTSTTHNYRGGCHCGAVRYETDGPLRPVVYCHCRQCRRIHGHFAAYSATPRAALRLLESRGLRWYAASAHARRGFCAECGASLFWEPKSADYVSLAAGSLEEPTGLGAEAHIFVADKGDYYEIADGLPCHAGAPDDSLPGLSVAKT</sequence>
<evidence type="ECO:0000259" key="5">
    <source>
        <dbReference type="PROSITE" id="PS51891"/>
    </source>
</evidence>
<evidence type="ECO:0000256" key="4">
    <source>
        <dbReference type="ARBA" id="ARBA00023239"/>
    </source>
</evidence>
<dbReference type="PROSITE" id="PS51891">
    <property type="entry name" value="CENP_V_GFA"/>
    <property type="match status" value="1"/>
</dbReference>
<evidence type="ECO:0000256" key="3">
    <source>
        <dbReference type="ARBA" id="ARBA00022833"/>
    </source>
</evidence>
<gene>
    <name evidence="6" type="ORF">P2G67_15580</name>
</gene>
<keyword evidence="3" id="KW-0862">Zinc</keyword>
<evidence type="ECO:0000256" key="2">
    <source>
        <dbReference type="ARBA" id="ARBA00022723"/>
    </source>
</evidence>
<reference evidence="6 7" key="1">
    <citation type="submission" date="2023-03" db="EMBL/GenBank/DDBJ databases">
        <title>Fodinicurvata sp. CAU 1616 isolated from sea sendiment.</title>
        <authorList>
            <person name="Kim W."/>
        </authorList>
    </citation>
    <scope>NUCLEOTIDE SEQUENCE [LARGE SCALE GENOMIC DNA]</scope>
    <source>
        <strain evidence="6 7">CAU 1616</strain>
    </source>
</reference>
<keyword evidence="7" id="KW-1185">Reference proteome</keyword>
<dbReference type="RefSeq" id="WP_275824193.1">
    <property type="nucleotide sequence ID" value="NZ_JARHUD010000013.1"/>
</dbReference>
<evidence type="ECO:0000313" key="7">
    <source>
        <dbReference type="Proteomes" id="UP001215503"/>
    </source>
</evidence>